<organism evidence="1 2">
    <name type="scientific">Diversispora epigaea</name>
    <dbReference type="NCBI Taxonomy" id="1348612"/>
    <lineage>
        <taxon>Eukaryota</taxon>
        <taxon>Fungi</taxon>
        <taxon>Fungi incertae sedis</taxon>
        <taxon>Mucoromycota</taxon>
        <taxon>Glomeromycotina</taxon>
        <taxon>Glomeromycetes</taxon>
        <taxon>Diversisporales</taxon>
        <taxon>Diversisporaceae</taxon>
        <taxon>Diversispora</taxon>
    </lineage>
</organism>
<protein>
    <submittedName>
        <fullName evidence="1">Uncharacterized protein</fullName>
    </submittedName>
</protein>
<dbReference type="EMBL" id="PQFF01000264">
    <property type="protein sequence ID" value="RHZ69080.1"/>
    <property type="molecule type" value="Genomic_DNA"/>
</dbReference>
<comment type="caution">
    <text evidence="1">The sequence shown here is derived from an EMBL/GenBank/DDBJ whole genome shotgun (WGS) entry which is preliminary data.</text>
</comment>
<dbReference type="AlphaFoldDB" id="A0A397I8A9"/>
<accession>A0A397I8A9</accession>
<proteinExistence type="predicted"/>
<keyword evidence="2" id="KW-1185">Reference proteome</keyword>
<name>A0A397I8A9_9GLOM</name>
<gene>
    <name evidence="1" type="ORF">Glove_290g107</name>
</gene>
<dbReference type="Proteomes" id="UP000266861">
    <property type="component" value="Unassembled WGS sequence"/>
</dbReference>
<reference evidence="1 2" key="1">
    <citation type="submission" date="2018-08" db="EMBL/GenBank/DDBJ databases">
        <title>Genome and evolution of the arbuscular mycorrhizal fungus Diversispora epigaea (formerly Glomus versiforme) and its bacterial endosymbionts.</title>
        <authorList>
            <person name="Sun X."/>
            <person name="Fei Z."/>
            <person name="Harrison M."/>
        </authorList>
    </citation>
    <scope>NUCLEOTIDE SEQUENCE [LARGE SCALE GENOMIC DNA]</scope>
    <source>
        <strain evidence="1 2">IT104</strain>
    </source>
</reference>
<sequence length="124" mass="14283">MTCPDETICMDFEINPSYREKMDKFLRHFSNGHGDGIFCKIYEINSLSNGIFSMGKYVAWKACQVEQEIEITIYIMLARKKLVHLDNEYENVLEQLGSDGTGKKYIHVGATVIEKILKNKVNNK</sequence>
<evidence type="ECO:0000313" key="1">
    <source>
        <dbReference type="EMBL" id="RHZ69080.1"/>
    </source>
</evidence>
<evidence type="ECO:0000313" key="2">
    <source>
        <dbReference type="Proteomes" id="UP000266861"/>
    </source>
</evidence>